<dbReference type="Proteomes" id="UP001152531">
    <property type="component" value="Unassembled WGS sequence"/>
</dbReference>
<keyword evidence="1" id="KW-0808">Transferase</keyword>
<accession>A0ACA9Y5D3</accession>
<keyword evidence="2" id="KW-1185">Reference proteome</keyword>
<evidence type="ECO:0000313" key="1">
    <source>
        <dbReference type="EMBL" id="CAH6719985.1"/>
    </source>
</evidence>
<sequence length="240" mass="28736">MANSKYEYVKAFEQEHYLLPDTYIVVRIDGKGFHKFSDKYNFQKPNDVRALQVMNTAARNLMNQFQDIVLGYGDSDEYSFLIRKECVLYERREMKLTSIICSAFTSYYLAEFQNHFEVKTSFLPMFDCRCVLYPTIEKVKDYFRWRQVDCHINNLYNTSFWTLVHSGMTNQQAEDRLNGTVSSDKHEILFKLGINYNNEPEMFKKGTVLVKEKEKRWVVKEYHVDVVKEEFWEKYTPGWI</sequence>
<dbReference type="EMBL" id="CALSDN010000003">
    <property type="protein sequence ID" value="CAH6719985.1"/>
    <property type="molecule type" value="Genomic_DNA"/>
</dbReference>
<protein>
    <submittedName>
        <fullName evidence="1">tRNA(His) guanylyltransferase</fullName>
    </submittedName>
</protein>
<organism evidence="1 2">
    <name type="scientific">[Candida] jaroonii</name>
    <dbReference type="NCBI Taxonomy" id="467808"/>
    <lineage>
        <taxon>Eukaryota</taxon>
        <taxon>Fungi</taxon>
        <taxon>Dikarya</taxon>
        <taxon>Ascomycota</taxon>
        <taxon>Saccharomycotina</taxon>
        <taxon>Pichiomycetes</taxon>
        <taxon>Debaryomycetaceae</taxon>
        <taxon>Yamadazyma</taxon>
    </lineage>
</organism>
<evidence type="ECO:0000313" key="2">
    <source>
        <dbReference type="Proteomes" id="UP001152531"/>
    </source>
</evidence>
<name>A0ACA9Y5D3_9ASCO</name>
<gene>
    <name evidence="1" type="ORF">CLIB1444_03S01860</name>
</gene>
<keyword evidence="1" id="KW-0548">Nucleotidyltransferase</keyword>
<proteinExistence type="predicted"/>
<reference evidence="1" key="1">
    <citation type="submission" date="2022-06" db="EMBL/GenBank/DDBJ databases">
        <authorList>
            <person name="Legras J.-L."/>
            <person name="Devillers H."/>
            <person name="Grondin C."/>
        </authorList>
    </citation>
    <scope>NUCLEOTIDE SEQUENCE</scope>
    <source>
        <strain evidence="1">CLIB 1444</strain>
    </source>
</reference>
<comment type="caution">
    <text evidence="1">The sequence shown here is derived from an EMBL/GenBank/DDBJ whole genome shotgun (WGS) entry which is preliminary data.</text>
</comment>